<dbReference type="PANTHER" id="PTHR30244:SF34">
    <property type="entry name" value="DTDP-4-AMINO-4,6-DIDEOXYGALACTOSE TRANSAMINASE"/>
    <property type="match status" value="1"/>
</dbReference>
<name>A0ABU3K5N5_9BACT</name>
<sequence>MKPYRITFGHIEIGEIARKHLDAAIQRNWVSEGQNVKQFETDFAKRFGYPHAIATSSGTDAGLVAMAALNSVGASRGDEVITPALAFVATANCILAAGLVPKFVDVELETLNLDPSLIEPAITPKTRAIQVVHTMGKPCKMKEIIEIARRHKLLVIEDCCEAHGATLDGQVVGSFGSMGLFSFYAAHIICSGEGGMISASEELFAELCRSVRTHGRRGGELYFHFDRIGFNSKMNDLEAAIGLEGLEMFDRTFSVRRRHLSRLWNLLKPLDEAMYLYPDCPGEVICPHAFPLVLRDEKKSIDGLYNYLEQKGIQCKTLFGSLPTQHSAFAFLGYREGDFPVAERIGRTGLHFGVHQYLTDEDVDFAASTVQSFFE</sequence>
<reference evidence="3 4" key="1">
    <citation type="journal article" date="2023" name="ISME J.">
        <title>Cultivation and genomic characterization of novel and ubiquitous marine nitrite-oxidizing bacteria from the Nitrospirales.</title>
        <authorList>
            <person name="Mueller A.J."/>
            <person name="Daebeler A."/>
            <person name="Herbold C.W."/>
            <person name="Kirkegaard R.H."/>
            <person name="Daims H."/>
        </authorList>
    </citation>
    <scope>NUCLEOTIDE SEQUENCE [LARGE SCALE GENOMIC DNA]</scope>
    <source>
        <strain evidence="3 4">EB</strain>
    </source>
</reference>
<dbReference type="CDD" id="cd00616">
    <property type="entry name" value="AHBA_syn"/>
    <property type="match status" value="1"/>
</dbReference>
<dbReference type="InterPro" id="IPR000653">
    <property type="entry name" value="DegT/StrS_aminotransferase"/>
</dbReference>
<evidence type="ECO:0000256" key="1">
    <source>
        <dbReference type="ARBA" id="ARBA00037999"/>
    </source>
</evidence>
<dbReference type="Gene3D" id="3.90.1150.10">
    <property type="entry name" value="Aspartate Aminotransferase, domain 1"/>
    <property type="match status" value="1"/>
</dbReference>
<evidence type="ECO:0000313" key="3">
    <source>
        <dbReference type="EMBL" id="MDT7041675.1"/>
    </source>
</evidence>
<evidence type="ECO:0000256" key="2">
    <source>
        <dbReference type="RuleBase" id="RU004508"/>
    </source>
</evidence>
<dbReference type="GO" id="GO:0008483">
    <property type="term" value="F:transaminase activity"/>
    <property type="evidence" value="ECO:0007669"/>
    <property type="project" value="UniProtKB-KW"/>
</dbReference>
<protein>
    <submittedName>
        <fullName evidence="3">DegT/DnrJ/EryC1/StrS family aminotransferase</fullName>
    </submittedName>
</protein>
<comment type="caution">
    <text evidence="3">The sequence shown here is derived from an EMBL/GenBank/DDBJ whole genome shotgun (WGS) entry which is preliminary data.</text>
</comment>
<keyword evidence="3" id="KW-0032">Aminotransferase</keyword>
<evidence type="ECO:0000313" key="4">
    <source>
        <dbReference type="Proteomes" id="UP001250932"/>
    </source>
</evidence>
<dbReference type="Pfam" id="PF01041">
    <property type="entry name" value="DegT_DnrJ_EryC1"/>
    <property type="match status" value="1"/>
</dbReference>
<dbReference type="Proteomes" id="UP001250932">
    <property type="component" value="Unassembled WGS sequence"/>
</dbReference>
<keyword evidence="2" id="KW-0663">Pyridoxal phosphate</keyword>
<comment type="similarity">
    <text evidence="1 2">Belongs to the DegT/DnrJ/EryC1 family.</text>
</comment>
<gene>
    <name evidence="3" type="ORF">PPG34_04885</name>
</gene>
<dbReference type="InterPro" id="IPR015421">
    <property type="entry name" value="PyrdxlP-dep_Trfase_major"/>
</dbReference>
<organism evidence="3 4">
    <name type="scientific">Candidatus Nitronereus thalassa</name>
    <dbReference type="NCBI Taxonomy" id="3020898"/>
    <lineage>
        <taxon>Bacteria</taxon>
        <taxon>Pseudomonadati</taxon>
        <taxon>Nitrospirota</taxon>
        <taxon>Nitrospiria</taxon>
        <taxon>Nitrospirales</taxon>
        <taxon>Nitrospiraceae</taxon>
        <taxon>Candidatus Nitronereus</taxon>
    </lineage>
</organism>
<dbReference type="InterPro" id="IPR015422">
    <property type="entry name" value="PyrdxlP-dep_Trfase_small"/>
</dbReference>
<keyword evidence="4" id="KW-1185">Reference proteome</keyword>
<keyword evidence="3" id="KW-0808">Transferase</keyword>
<dbReference type="PANTHER" id="PTHR30244">
    <property type="entry name" value="TRANSAMINASE"/>
    <property type="match status" value="1"/>
</dbReference>
<dbReference type="SUPFAM" id="SSF53383">
    <property type="entry name" value="PLP-dependent transferases"/>
    <property type="match status" value="1"/>
</dbReference>
<dbReference type="PIRSF" id="PIRSF000390">
    <property type="entry name" value="PLP_StrS"/>
    <property type="match status" value="1"/>
</dbReference>
<proteinExistence type="inferred from homology"/>
<dbReference type="EMBL" id="JAQOUE010000001">
    <property type="protein sequence ID" value="MDT7041675.1"/>
    <property type="molecule type" value="Genomic_DNA"/>
</dbReference>
<dbReference type="Gene3D" id="3.40.640.10">
    <property type="entry name" value="Type I PLP-dependent aspartate aminotransferase-like (Major domain)"/>
    <property type="match status" value="1"/>
</dbReference>
<dbReference type="RefSeq" id="WP_313832023.1">
    <property type="nucleotide sequence ID" value="NZ_JAQOUE010000001.1"/>
</dbReference>
<accession>A0ABU3K5N5</accession>
<dbReference type="InterPro" id="IPR015424">
    <property type="entry name" value="PyrdxlP-dep_Trfase"/>
</dbReference>